<organism evidence="2 3">
    <name type="scientific">Cutaneotrichosporon cavernicola</name>
    <dbReference type="NCBI Taxonomy" id="279322"/>
    <lineage>
        <taxon>Eukaryota</taxon>
        <taxon>Fungi</taxon>
        <taxon>Dikarya</taxon>
        <taxon>Basidiomycota</taxon>
        <taxon>Agaricomycotina</taxon>
        <taxon>Tremellomycetes</taxon>
        <taxon>Trichosporonales</taxon>
        <taxon>Trichosporonaceae</taxon>
        <taxon>Cutaneotrichosporon</taxon>
    </lineage>
</organism>
<evidence type="ECO:0000256" key="1">
    <source>
        <dbReference type="SAM" id="MobiDB-lite"/>
    </source>
</evidence>
<dbReference type="EMBL" id="AP028214">
    <property type="protein sequence ID" value="BEI91167.1"/>
    <property type="molecule type" value="Genomic_DNA"/>
</dbReference>
<name>A0AA48L397_9TREE</name>
<gene>
    <name evidence="2" type="ORF">CcaverHIS019_0312370</name>
</gene>
<evidence type="ECO:0000313" key="2">
    <source>
        <dbReference type="EMBL" id="BEI91167.1"/>
    </source>
</evidence>
<dbReference type="Proteomes" id="UP001233271">
    <property type="component" value="Chromosome 3"/>
</dbReference>
<proteinExistence type="predicted"/>
<reference evidence="2" key="1">
    <citation type="journal article" date="2023" name="BMC Genomics">
        <title>Chromosome-level genome assemblies of Cutaneotrichosporon spp. (Trichosporonales, Basidiomycota) reveal imbalanced evolution between nucleotide sequences and chromosome synteny.</title>
        <authorList>
            <person name="Kobayashi Y."/>
            <person name="Kayamori A."/>
            <person name="Aoki K."/>
            <person name="Shiwa Y."/>
            <person name="Matsutani M."/>
            <person name="Fujita N."/>
            <person name="Sugita T."/>
            <person name="Iwasaki W."/>
            <person name="Tanaka N."/>
            <person name="Takashima M."/>
        </authorList>
    </citation>
    <scope>NUCLEOTIDE SEQUENCE</scope>
    <source>
        <strain evidence="2">HIS019</strain>
    </source>
</reference>
<feature type="region of interest" description="Disordered" evidence="1">
    <location>
        <begin position="52"/>
        <end position="82"/>
    </location>
</feature>
<feature type="compositionally biased region" description="Polar residues" evidence="1">
    <location>
        <begin position="27"/>
        <end position="36"/>
    </location>
</feature>
<protein>
    <submittedName>
        <fullName evidence="2">Uncharacterized protein</fullName>
    </submittedName>
</protein>
<dbReference type="RefSeq" id="XP_060456432.1">
    <property type="nucleotide sequence ID" value="XM_060599771.1"/>
</dbReference>
<keyword evidence="3" id="KW-1185">Reference proteome</keyword>
<feature type="region of interest" description="Disordered" evidence="1">
    <location>
        <begin position="1"/>
        <end position="36"/>
    </location>
</feature>
<sequence>MPSEGSADSDCCSAMQADLRPPEAPPSLSSIPVTPATSVSFGPDDFVLAFERQSLGNTPSDSDESTESTPTSSPEGTIERPKRRVCVELELGSNRRSLSAFIGRPYV</sequence>
<dbReference type="KEGG" id="ccac:CcaHIS019_0312370"/>
<evidence type="ECO:0000313" key="3">
    <source>
        <dbReference type="Proteomes" id="UP001233271"/>
    </source>
</evidence>
<accession>A0AA48L397</accession>
<dbReference type="GeneID" id="85495037"/>
<dbReference type="AlphaFoldDB" id="A0AA48L397"/>